<dbReference type="InterPro" id="IPR037522">
    <property type="entry name" value="HD_GYP_dom"/>
</dbReference>
<evidence type="ECO:0000259" key="5">
    <source>
        <dbReference type="PROSITE" id="PS50112"/>
    </source>
</evidence>
<feature type="domain" description="HD-GYP" evidence="9">
    <location>
        <begin position="696"/>
        <end position="883"/>
    </location>
</feature>
<evidence type="ECO:0000256" key="2">
    <source>
        <dbReference type="ARBA" id="ARBA00024867"/>
    </source>
</evidence>
<dbReference type="NCBIfam" id="TIGR00254">
    <property type="entry name" value="GGDEF"/>
    <property type="match status" value="1"/>
</dbReference>
<sequence>MRCSMENKNIKILIIDDNQDNIIILQALIEEAFSETSIFQALNGRQGLEMARKEDPDVIFLDIVMPGMDGFEVCRKLKKDNDLGEIPVVFITAFKGDQESRIRALECGAEAFIAKPIDRYELTAQIQTMVKIRTASKYRRDENKRLAELVLKKTQELTIENNARQQSEEQYRLLITQMTQGLAVHEVILDEEENVIDYRFIDVNHGFEELTGLKREDILGKTVLEVLPGTEQSWIKKYGHVAMTGEPLIFENYASDLNKYYEVIAYAPKPQQFATIFTDITKRKQTEQRLKQQNEELIASQRIAHIGTWRLNIATDQVVWTEELYKMYGFDPAQPPPPFSEHKKLFKPESWDQLSAALEAIRTYGIPYELELETIKTDGSNGWMWVRGEAIKDTSGNIIALWGATQDISERKQAEVLLKETEEKYRLLYTAMNQGLALHEIIVDADGQPVDYVFLDINDSYTQLLGVTREMCIGKRITAVMPKVEKYWIDIFGKVALTGEPSYYENYLETTGRYYATYTYSPKKGQFAVLVSDITEQKKYQERLTYMSYHDQLTGLYNRRFFDEELNRRDTTGNLPLTIIMGDINGLKIINDSFGHEVGDDYLKKTAEIIKKVCRAEDIIARLGGDEFAVILPNTDTAEALKIIDQIKAMIAATTVNTIELSVSFGLATKASDPQSVLETVINAENAMYTQKIYEHTSMRSKTIDFIMNALFEKSDRESKHSKRVSAICEAIAAQMGFTKEAVNRIRIAGLVHDIGKIGINEVILNKANSLDHNEWAAIKKHPEAGWRILSTTNEFSEVAEFVLRHHERWDGSGYPQGIKGPEIPIEARIIAVADAYDAMTSERSYKKAFSKEEANNELKRCSGTHFDSEIVDVFVNQVIARS</sequence>
<keyword evidence="11" id="KW-1185">Reference proteome</keyword>
<dbReference type="InterPro" id="IPR011006">
    <property type="entry name" value="CheY-like_superfamily"/>
</dbReference>
<dbReference type="PROSITE" id="PS51832">
    <property type="entry name" value="HD_GYP"/>
    <property type="match status" value="1"/>
</dbReference>
<dbReference type="Gene3D" id="3.30.70.270">
    <property type="match status" value="1"/>
</dbReference>
<dbReference type="Pfam" id="PF13188">
    <property type="entry name" value="PAS_8"/>
    <property type="match status" value="1"/>
</dbReference>
<dbReference type="Gene3D" id="3.30.450.20">
    <property type="entry name" value="PAS domain"/>
    <property type="match status" value="3"/>
</dbReference>
<accession>A0ABR6YW68</accession>
<comment type="caution">
    <text evidence="10">The sequence shown here is derived from an EMBL/GenBank/DDBJ whole genome shotgun (WGS) entry which is preliminary data.</text>
</comment>
<dbReference type="Gene3D" id="2.10.70.100">
    <property type="match status" value="1"/>
</dbReference>
<feature type="domain" description="GGDEF" evidence="7">
    <location>
        <begin position="575"/>
        <end position="704"/>
    </location>
</feature>
<dbReference type="SUPFAM" id="SSF52172">
    <property type="entry name" value="CheY-like"/>
    <property type="match status" value="1"/>
</dbReference>
<dbReference type="SUPFAM" id="SSF109604">
    <property type="entry name" value="HD-domain/PDEase-like"/>
    <property type="match status" value="1"/>
</dbReference>
<dbReference type="SUPFAM" id="SSF55785">
    <property type="entry name" value="PYP-like sensor domain (PAS domain)"/>
    <property type="match status" value="3"/>
</dbReference>
<dbReference type="NCBIfam" id="TIGR00277">
    <property type="entry name" value="HDIG"/>
    <property type="match status" value="1"/>
</dbReference>
<dbReference type="PANTHER" id="PTHR45228:SF1">
    <property type="entry name" value="CYCLIC DI-GMP PHOSPHODIESTERASE TM_0186"/>
    <property type="match status" value="1"/>
</dbReference>
<dbReference type="InterPro" id="IPR013655">
    <property type="entry name" value="PAS_fold_3"/>
</dbReference>
<dbReference type="InterPro" id="IPR003607">
    <property type="entry name" value="HD/PDEase_dom"/>
</dbReference>
<evidence type="ECO:0000259" key="7">
    <source>
        <dbReference type="PROSITE" id="PS50887"/>
    </source>
</evidence>
<dbReference type="SMART" id="SM00471">
    <property type="entry name" value="HDc"/>
    <property type="match status" value="1"/>
</dbReference>
<dbReference type="InterPro" id="IPR001789">
    <property type="entry name" value="Sig_transdc_resp-reg_receiver"/>
</dbReference>
<dbReference type="Gene3D" id="1.10.3210.10">
    <property type="entry name" value="Hypothetical protein af1432"/>
    <property type="match status" value="1"/>
</dbReference>
<dbReference type="InterPro" id="IPR006674">
    <property type="entry name" value="HD_domain"/>
</dbReference>
<dbReference type="SMART" id="SM00267">
    <property type="entry name" value="GGDEF"/>
    <property type="match status" value="1"/>
</dbReference>
<dbReference type="SMART" id="SM00448">
    <property type="entry name" value="REC"/>
    <property type="match status" value="1"/>
</dbReference>
<dbReference type="CDD" id="cd00077">
    <property type="entry name" value="HDc"/>
    <property type="match status" value="1"/>
</dbReference>
<evidence type="ECO:0000313" key="10">
    <source>
        <dbReference type="EMBL" id="MBC3899427.1"/>
    </source>
</evidence>
<evidence type="ECO:0000259" key="4">
    <source>
        <dbReference type="PROSITE" id="PS50110"/>
    </source>
</evidence>
<dbReference type="PROSITE" id="PS50113">
    <property type="entry name" value="PAC"/>
    <property type="match status" value="1"/>
</dbReference>
<dbReference type="Pfam" id="PF00990">
    <property type="entry name" value="GGDEF"/>
    <property type="match status" value="1"/>
</dbReference>
<keyword evidence="3" id="KW-0597">Phosphoprotein</keyword>
<reference evidence="10 11" key="1">
    <citation type="journal article" date="2020" name="mSystems">
        <title>Defining Genomic and Predicted Metabolic Features of the Acetobacterium Genus.</title>
        <authorList>
            <person name="Ross D.E."/>
            <person name="Marshall C.W."/>
            <person name="Gulliver D."/>
            <person name="May H.D."/>
            <person name="Norman R.S."/>
        </authorList>
    </citation>
    <scope>NUCLEOTIDE SEQUENCE [LARGE SCALE GENOMIC DNA]</scope>
    <source>
        <strain evidence="10 11">DSM 4132</strain>
    </source>
</reference>
<dbReference type="InterPro" id="IPR000014">
    <property type="entry name" value="PAS"/>
</dbReference>
<name>A0ABR6YW68_9FIRM</name>
<dbReference type="Gene3D" id="3.40.50.2300">
    <property type="match status" value="1"/>
</dbReference>
<evidence type="ECO:0000256" key="3">
    <source>
        <dbReference type="PROSITE-ProRule" id="PRU00169"/>
    </source>
</evidence>
<gene>
    <name evidence="10" type="ORF">GH811_07340</name>
</gene>
<dbReference type="InterPro" id="IPR052020">
    <property type="entry name" value="Cyclic_di-GMP/3'3'-cGAMP_PDE"/>
</dbReference>
<dbReference type="Proteomes" id="UP000622405">
    <property type="component" value="Unassembled WGS sequence"/>
</dbReference>
<proteinExistence type="predicted"/>
<evidence type="ECO:0000259" key="9">
    <source>
        <dbReference type="PROSITE" id="PS51832"/>
    </source>
</evidence>
<feature type="modified residue" description="4-aspartylphosphate" evidence="3">
    <location>
        <position position="62"/>
    </location>
</feature>
<dbReference type="CDD" id="cd01949">
    <property type="entry name" value="GGDEF"/>
    <property type="match status" value="1"/>
</dbReference>
<dbReference type="NCBIfam" id="TIGR00229">
    <property type="entry name" value="sensory_box"/>
    <property type="match status" value="2"/>
</dbReference>
<dbReference type="InterPro" id="IPR000700">
    <property type="entry name" value="PAS-assoc_C"/>
</dbReference>
<feature type="domain" description="PAS" evidence="5">
    <location>
        <begin position="167"/>
        <end position="246"/>
    </location>
</feature>
<dbReference type="InterPro" id="IPR043128">
    <property type="entry name" value="Rev_trsase/Diguanyl_cyclase"/>
</dbReference>
<organism evidence="10 11">
    <name type="scientific">Acetobacterium malicum</name>
    <dbReference type="NCBI Taxonomy" id="52692"/>
    <lineage>
        <taxon>Bacteria</taxon>
        <taxon>Bacillati</taxon>
        <taxon>Bacillota</taxon>
        <taxon>Clostridia</taxon>
        <taxon>Eubacteriales</taxon>
        <taxon>Eubacteriaceae</taxon>
        <taxon>Acetobacterium</taxon>
    </lineage>
</organism>
<dbReference type="PROSITE" id="PS50110">
    <property type="entry name" value="RESPONSE_REGULATORY"/>
    <property type="match status" value="1"/>
</dbReference>
<dbReference type="PROSITE" id="PS50887">
    <property type="entry name" value="GGDEF"/>
    <property type="match status" value="1"/>
</dbReference>
<dbReference type="EMBL" id="WJBE01000005">
    <property type="protein sequence ID" value="MBC3899427.1"/>
    <property type="molecule type" value="Genomic_DNA"/>
</dbReference>
<feature type="domain" description="HD" evidence="8">
    <location>
        <begin position="718"/>
        <end position="840"/>
    </location>
</feature>
<evidence type="ECO:0000259" key="6">
    <source>
        <dbReference type="PROSITE" id="PS50113"/>
    </source>
</evidence>
<dbReference type="InterPro" id="IPR000160">
    <property type="entry name" value="GGDEF_dom"/>
</dbReference>
<dbReference type="InterPro" id="IPR029787">
    <property type="entry name" value="Nucleotide_cyclase"/>
</dbReference>
<dbReference type="PROSITE" id="PS50112">
    <property type="entry name" value="PAS"/>
    <property type="match status" value="1"/>
</dbReference>
<dbReference type="PANTHER" id="PTHR45228">
    <property type="entry name" value="CYCLIC DI-GMP PHOSPHODIESTERASE TM_0186-RELATED"/>
    <property type="match status" value="1"/>
</dbReference>
<dbReference type="Pfam" id="PF00072">
    <property type="entry name" value="Response_reg"/>
    <property type="match status" value="1"/>
</dbReference>
<evidence type="ECO:0000256" key="1">
    <source>
        <dbReference type="ARBA" id="ARBA00018672"/>
    </source>
</evidence>
<evidence type="ECO:0000313" key="11">
    <source>
        <dbReference type="Proteomes" id="UP000622405"/>
    </source>
</evidence>
<dbReference type="PROSITE" id="PS51831">
    <property type="entry name" value="HD"/>
    <property type="match status" value="1"/>
</dbReference>
<dbReference type="Pfam" id="PF08447">
    <property type="entry name" value="PAS_3"/>
    <property type="match status" value="1"/>
</dbReference>
<protein>
    <recommendedName>
        <fullName evidence="1">Stage 0 sporulation protein A homolog</fullName>
    </recommendedName>
</protein>
<dbReference type="InterPro" id="IPR035965">
    <property type="entry name" value="PAS-like_dom_sf"/>
</dbReference>
<feature type="domain" description="PAC" evidence="6">
    <location>
        <begin position="368"/>
        <end position="420"/>
    </location>
</feature>
<dbReference type="Pfam" id="PF13487">
    <property type="entry name" value="HD_5"/>
    <property type="match status" value="1"/>
</dbReference>
<feature type="domain" description="Response regulatory" evidence="4">
    <location>
        <begin position="11"/>
        <end position="130"/>
    </location>
</feature>
<dbReference type="SUPFAM" id="SSF55073">
    <property type="entry name" value="Nucleotide cyclase"/>
    <property type="match status" value="1"/>
</dbReference>
<evidence type="ECO:0000259" key="8">
    <source>
        <dbReference type="PROSITE" id="PS51831"/>
    </source>
</evidence>
<dbReference type="InterPro" id="IPR006675">
    <property type="entry name" value="HDIG_dom"/>
</dbReference>
<comment type="function">
    <text evidence="2">May play the central regulatory role in sporulation. It may be an element of the effector pathway responsible for the activation of sporulation genes in response to nutritional stress. Spo0A may act in concert with spo0H (a sigma factor) to control the expression of some genes that are critical to the sporulation process.</text>
</comment>